<organism evidence="1 2">
    <name type="scientific">Staphylotrichum tortipilum</name>
    <dbReference type="NCBI Taxonomy" id="2831512"/>
    <lineage>
        <taxon>Eukaryota</taxon>
        <taxon>Fungi</taxon>
        <taxon>Dikarya</taxon>
        <taxon>Ascomycota</taxon>
        <taxon>Pezizomycotina</taxon>
        <taxon>Sordariomycetes</taxon>
        <taxon>Sordariomycetidae</taxon>
        <taxon>Sordariales</taxon>
        <taxon>Chaetomiaceae</taxon>
        <taxon>Staphylotrichum</taxon>
    </lineage>
</organism>
<dbReference type="AlphaFoldDB" id="A0AAN6MCX8"/>
<protein>
    <submittedName>
        <fullName evidence="1">Uncharacterized protein</fullName>
    </submittedName>
</protein>
<gene>
    <name evidence="1" type="ORF">C8A05DRAFT_38769</name>
</gene>
<reference evidence="1" key="2">
    <citation type="submission" date="2023-05" db="EMBL/GenBank/DDBJ databases">
        <authorList>
            <consortium name="Lawrence Berkeley National Laboratory"/>
            <person name="Steindorff A."/>
            <person name="Hensen N."/>
            <person name="Bonometti L."/>
            <person name="Westerberg I."/>
            <person name="Brannstrom I.O."/>
            <person name="Guillou S."/>
            <person name="Cros-Aarteil S."/>
            <person name="Calhoun S."/>
            <person name="Haridas S."/>
            <person name="Kuo A."/>
            <person name="Mondo S."/>
            <person name="Pangilinan J."/>
            <person name="Riley R."/>
            <person name="Labutti K."/>
            <person name="Andreopoulos B."/>
            <person name="Lipzen A."/>
            <person name="Chen C."/>
            <person name="Yanf M."/>
            <person name="Daum C."/>
            <person name="Ng V."/>
            <person name="Clum A."/>
            <person name="Ohm R."/>
            <person name="Martin F."/>
            <person name="Silar P."/>
            <person name="Natvig D."/>
            <person name="Lalanne C."/>
            <person name="Gautier V."/>
            <person name="Ament-Velasquez S.L."/>
            <person name="Kruys A."/>
            <person name="Hutchinson M.I."/>
            <person name="Powell A.J."/>
            <person name="Barry K."/>
            <person name="Miller A.N."/>
            <person name="Grigoriev I.V."/>
            <person name="Debuchy R."/>
            <person name="Gladieux P."/>
            <person name="Thoren M.H."/>
            <person name="Johannesson H."/>
        </authorList>
    </citation>
    <scope>NUCLEOTIDE SEQUENCE</scope>
    <source>
        <strain evidence="1">CBS 103.79</strain>
    </source>
</reference>
<comment type="caution">
    <text evidence="1">The sequence shown here is derived from an EMBL/GenBank/DDBJ whole genome shotgun (WGS) entry which is preliminary data.</text>
</comment>
<proteinExistence type="predicted"/>
<reference evidence="1" key="1">
    <citation type="journal article" date="2023" name="Mol. Phylogenet. Evol.">
        <title>Genome-scale phylogeny and comparative genomics of the fungal order Sordariales.</title>
        <authorList>
            <person name="Hensen N."/>
            <person name="Bonometti L."/>
            <person name="Westerberg I."/>
            <person name="Brannstrom I.O."/>
            <person name="Guillou S."/>
            <person name="Cros-Aarteil S."/>
            <person name="Calhoun S."/>
            <person name="Haridas S."/>
            <person name="Kuo A."/>
            <person name="Mondo S."/>
            <person name="Pangilinan J."/>
            <person name="Riley R."/>
            <person name="LaButti K."/>
            <person name="Andreopoulos B."/>
            <person name="Lipzen A."/>
            <person name="Chen C."/>
            <person name="Yan M."/>
            <person name="Daum C."/>
            <person name="Ng V."/>
            <person name="Clum A."/>
            <person name="Steindorff A."/>
            <person name="Ohm R.A."/>
            <person name="Martin F."/>
            <person name="Silar P."/>
            <person name="Natvig D.O."/>
            <person name="Lalanne C."/>
            <person name="Gautier V."/>
            <person name="Ament-Velasquez S.L."/>
            <person name="Kruys A."/>
            <person name="Hutchinson M.I."/>
            <person name="Powell A.J."/>
            <person name="Barry K."/>
            <person name="Miller A.N."/>
            <person name="Grigoriev I.V."/>
            <person name="Debuchy R."/>
            <person name="Gladieux P."/>
            <person name="Hiltunen Thoren M."/>
            <person name="Johannesson H."/>
        </authorList>
    </citation>
    <scope>NUCLEOTIDE SEQUENCE</scope>
    <source>
        <strain evidence="1">CBS 103.79</strain>
    </source>
</reference>
<evidence type="ECO:0000313" key="1">
    <source>
        <dbReference type="EMBL" id="KAK3897668.1"/>
    </source>
</evidence>
<dbReference type="EMBL" id="MU856099">
    <property type="protein sequence ID" value="KAK3897668.1"/>
    <property type="molecule type" value="Genomic_DNA"/>
</dbReference>
<sequence>MAAPPNPPQPQPLTRAALLAAATSFCTTFSHPSPTLLTTLLTTHFTLDRPSILIHKHGQPSPLTPFLGVPFHGAGGGTTIVWITTPTTTTTIRSGTGKEGD</sequence>
<keyword evidence="2" id="KW-1185">Reference proteome</keyword>
<accession>A0AAN6MCX8</accession>
<dbReference type="Proteomes" id="UP001303889">
    <property type="component" value="Unassembled WGS sequence"/>
</dbReference>
<evidence type="ECO:0000313" key="2">
    <source>
        <dbReference type="Proteomes" id="UP001303889"/>
    </source>
</evidence>
<name>A0AAN6MCX8_9PEZI</name>